<dbReference type="InterPro" id="IPR025534">
    <property type="entry name" value="DUF4420"/>
</dbReference>
<reference evidence="2" key="1">
    <citation type="journal article" date="2015" name="J. Biotechnol.">
        <title>Complete genome sequence of Streptomyces ambofaciens ATCC 23877, the spiramycin producer.</title>
        <authorList>
            <person name="Thibessard A."/>
            <person name="Haas D."/>
            <person name="Gerbaud C."/>
            <person name="Aigle B."/>
            <person name="Lautru S."/>
            <person name="Pernodet J.L."/>
            <person name="Leblond P."/>
        </authorList>
    </citation>
    <scope>NUCLEOTIDE SEQUENCE [LARGE SCALE GENOMIC DNA]</scope>
    <source>
        <strain evidence="2">ATCC 23877 / 3486 / DSM 40053 / JCM 4204 / NBRC 12836 / NRRL B-2516</strain>
    </source>
</reference>
<organism evidence="1 2">
    <name type="scientific">Streptomyces ambofaciens (strain ATCC 23877 / 3486 / DSM 40053 / JCM 4204 / NBRC 12836 / NRRL B-2516)</name>
    <dbReference type="NCBI Taxonomy" id="278992"/>
    <lineage>
        <taxon>Bacteria</taxon>
        <taxon>Bacillati</taxon>
        <taxon>Actinomycetota</taxon>
        <taxon>Actinomycetes</taxon>
        <taxon>Kitasatosporales</taxon>
        <taxon>Streptomycetaceae</taxon>
        <taxon>Streptomyces</taxon>
    </lineage>
</organism>
<accession>A0A0K2AW11</accession>
<gene>
    <name evidence="1" type="ORF">SAM23877_4036</name>
</gene>
<proteinExistence type="predicted"/>
<dbReference type="EMBL" id="CP012382">
    <property type="protein sequence ID" value="AKZ57081.1"/>
    <property type="molecule type" value="Genomic_DNA"/>
</dbReference>
<protein>
    <recommendedName>
        <fullName evidence="3">PD-(D/E)XK motif protein</fullName>
    </recommendedName>
</protein>
<dbReference type="RefSeq" id="WP_079030302.1">
    <property type="nucleotide sequence ID" value="NZ_CP012382.1"/>
</dbReference>
<dbReference type="Proteomes" id="UP000061018">
    <property type="component" value="Chromosome"/>
</dbReference>
<name>A0A0K2AW11_STRA7</name>
<sequence>MNAAELENLWSQIPDAPAPGLLSAEKLPADDLWAAVDADGHCHLLLHVPPGTQAPSTLTKGLQVRVGEHQVAGQPVSDYLDVACLDAAAVTTFAAVAADIIHLAGALQGAERAAAVGDVLERWKWFWEVDSSRLTSNDALALFAELWFLVRWAGVTPAHIDAWTASEGSRHDFQWPSASVEVKATARSGDAGSVHTIRSLDQLTAPETGELYLFSLRVTRDQLANNTLPKLVDRVATDLADHPAARERFLQKVGTRGYSPVQRKTHEIPYRIVEECLYRVTDEFPRLTHDSFPTGLPGGVLRVSYDLDLAACGSWLLSTNPKDWSPSPRSVLAREAIPTWVAAWNTIPALRTTSTAADPRTLAFFEQNSWLRDY</sequence>
<dbReference type="Pfam" id="PF14390">
    <property type="entry name" value="DUF4420"/>
    <property type="match status" value="1"/>
</dbReference>
<dbReference type="KEGG" id="samb:SAM23877_4036"/>
<evidence type="ECO:0008006" key="3">
    <source>
        <dbReference type="Google" id="ProtNLM"/>
    </source>
</evidence>
<evidence type="ECO:0000313" key="2">
    <source>
        <dbReference type="Proteomes" id="UP000061018"/>
    </source>
</evidence>
<evidence type="ECO:0000313" key="1">
    <source>
        <dbReference type="EMBL" id="AKZ57081.1"/>
    </source>
</evidence>
<dbReference type="AlphaFoldDB" id="A0A0K2AW11"/>